<gene>
    <name evidence="1" type="ORF">DT076_16010</name>
</gene>
<keyword evidence="2" id="KW-1185">Reference proteome</keyword>
<dbReference type="InterPro" id="IPR036390">
    <property type="entry name" value="WH_DNA-bd_sf"/>
</dbReference>
<evidence type="ECO:0000313" key="2">
    <source>
        <dbReference type="Proteomes" id="UP000252770"/>
    </source>
</evidence>
<accession>A0A367YSG9</accession>
<name>A0A367YSG9_9ACTN</name>
<dbReference type="AlphaFoldDB" id="A0A367YSG9"/>
<comment type="caution">
    <text evidence="1">The sequence shown here is derived from an EMBL/GenBank/DDBJ whole genome shotgun (WGS) entry which is preliminary data.</text>
</comment>
<dbReference type="Proteomes" id="UP000252770">
    <property type="component" value="Unassembled WGS sequence"/>
</dbReference>
<evidence type="ECO:0008006" key="3">
    <source>
        <dbReference type="Google" id="ProtNLM"/>
    </source>
</evidence>
<organism evidence="1 2">
    <name type="scientific">Desertihabitans brevis</name>
    <dbReference type="NCBI Taxonomy" id="2268447"/>
    <lineage>
        <taxon>Bacteria</taxon>
        <taxon>Bacillati</taxon>
        <taxon>Actinomycetota</taxon>
        <taxon>Actinomycetes</taxon>
        <taxon>Propionibacteriales</taxon>
        <taxon>Propionibacteriaceae</taxon>
        <taxon>Desertihabitans</taxon>
    </lineage>
</organism>
<proteinExistence type="predicted"/>
<dbReference type="EMBL" id="QOUI01000011">
    <property type="protein sequence ID" value="RCK68499.1"/>
    <property type="molecule type" value="Genomic_DNA"/>
</dbReference>
<evidence type="ECO:0000313" key="1">
    <source>
        <dbReference type="EMBL" id="RCK68499.1"/>
    </source>
</evidence>
<protein>
    <recommendedName>
        <fullName evidence="3">ASCH domain-containing protein</fullName>
    </recommendedName>
</protein>
<reference evidence="1 2" key="1">
    <citation type="submission" date="2018-07" db="EMBL/GenBank/DDBJ databases">
        <title>Desertimonas flava gen. nov. sp. nov.</title>
        <authorList>
            <person name="Liu S."/>
        </authorList>
    </citation>
    <scope>NUCLEOTIDE SEQUENCE [LARGE SCALE GENOMIC DNA]</scope>
    <source>
        <strain evidence="1 2">16Sb5-5</strain>
    </source>
</reference>
<dbReference type="SUPFAM" id="SSF46785">
    <property type="entry name" value="Winged helix' DNA-binding domain"/>
    <property type="match status" value="1"/>
</dbReference>
<sequence length="190" mass="20824">MLNARTLAGIADGSVTLVFRRWEAPRVRAGGSQVTAVGVVSFDRVEEVDPAAITEEEIAAAGLSSREELTRLLDRRPGRVHRVEVSLAGPDPRLALREQLPDAAGLADLEARLARMDAGRHGPWTRTVLRWIADHPGVVSTELAEHVGRERFALKADIRRLKALGLTISLDVGYRLSPRGHALLEHLERS</sequence>